<sequence>MKGKTVHRKALSALTLACAMVVTPAVATAPAAASAKPSYRSCYDGKCKFTFSKAVSFRISKKRYGFSRVYVSKEHVGGIFNQDMVVVRGPGSTASLGEGARGNMRINGKNALSFRVLAITSKGATIRFTG</sequence>
<keyword evidence="1" id="KW-0732">Signal</keyword>
<evidence type="ECO:0000313" key="3">
    <source>
        <dbReference type="Proteomes" id="UP000295136"/>
    </source>
</evidence>
<dbReference type="AlphaFoldDB" id="A0A4R5FFG3"/>
<dbReference type="Proteomes" id="UP000295136">
    <property type="component" value="Unassembled WGS sequence"/>
</dbReference>
<proteinExistence type="predicted"/>
<evidence type="ECO:0000256" key="1">
    <source>
        <dbReference type="SAM" id="SignalP"/>
    </source>
</evidence>
<protein>
    <submittedName>
        <fullName evidence="2">Uncharacterized protein</fullName>
    </submittedName>
</protein>
<name>A0A4R5FFG3_9ACTN</name>
<keyword evidence="3" id="KW-1185">Reference proteome</keyword>
<feature type="signal peptide" evidence="1">
    <location>
        <begin position="1"/>
        <end position="27"/>
    </location>
</feature>
<comment type="caution">
    <text evidence="2">The sequence shown here is derived from an EMBL/GenBank/DDBJ whole genome shotgun (WGS) entry which is preliminary data.</text>
</comment>
<accession>A0A4R5FFG3</accession>
<gene>
    <name evidence="2" type="ORF">E1295_20705</name>
</gene>
<dbReference type="RefSeq" id="WP_132631981.1">
    <property type="nucleotide sequence ID" value="NZ_SMLD01000052.1"/>
</dbReference>
<organism evidence="2 3">
    <name type="scientific">Nonomuraea mesophila</name>
    <dbReference type="NCBI Taxonomy" id="2530382"/>
    <lineage>
        <taxon>Bacteria</taxon>
        <taxon>Bacillati</taxon>
        <taxon>Actinomycetota</taxon>
        <taxon>Actinomycetes</taxon>
        <taxon>Streptosporangiales</taxon>
        <taxon>Streptosporangiaceae</taxon>
        <taxon>Nonomuraea</taxon>
    </lineage>
</organism>
<feature type="chain" id="PRO_5020956135" evidence="1">
    <location>
        <begin position="28"/>
        <end position="130"/>
    </location>
</feature>
<evidence type="ECO:0000313" key="2">
    <source>
        <dbReference type="EMBL" id="TDE49041.1"/>
    </source>
</evidence>
<dbReference type="EMBL" id="SMLD01000052">
    <property type="protein sequence ID" value="TDE49041.1"/>
    <property type="molecule type" value="Genomic_DNA"/>
</dbReference>
<reference evidence="2 3" key="1">
    <citation type="submission" date="2019-03" db="EMBL/GenBank/DDBJ databases">
        <title>Draft genome sequences of novel Actinobacteria.</title>
        <authorList>
            <person name="Sahin N."/>
            <person name="Ay H."/>
            <person name="Saygin H."/>
        </authorList>
    </citation>
    <scope>NUCLEOTIDE SEQUENCE [LARGE SCALE GENOMIC DNA]</scope>
    <source>
        <strain evidence="2 3">6K102</strain>
    </source>
</reference>